<dbReference type="KEGG" id="lul:LPB138_00490"/>
<accession>A0A1D8P3V0</accession>
<feature type="chain" id="PRO_5009110718" description="Esterase" evidence="1">
    <location>
        <begin position="19"/>
        <end position="385"/>
    </location>
</feature>
<dbReference type="InterPro" id="IPR029058">
    <property type="entry name" value="AB_hydrolase_fold"/>
</dbReference>
<dbReference type="SUPFAM" id="SSF53474">
    <property type="entry name" value="alpha/beta-Hydrolases"/>
    <property type="match status" value="1"/>
</dbReference>
<dbReference type="Proteomes" id="UP000176050">
    <property type="component" value="Chromosome"/>
</dbReference>
<keyword evidence="3" id="KW-1185">Reference proteome</keyword>
<proteinExistence type="predicted"/>
<dbReference type="STRING" id="1850246.LPB138_00490"/>
<organism evidence="2 3">
    <name type="scientific">Urechidicola croceus</name>
    <dbReference type="NCBI Taxonomy" id="1850246"/>
    <lineage>
        <taxon>Bacteria</taxon>
        <taxon>Pseudomonadati</taxon>
        <taxon>Bacteroidota</taxon>
        <taxon>Flavobacteriia</taxon>
        <taxon>Flavobacteriales</taxon>
        <taxon>Flavobacteriaceae</taxon>
        <taxon>Urechidicola</taxon>
    </lineage>
</organism>
<dbReference type="InterPro" id="IPR011990">
    <property type="entry name" value="TPR-like_helical_dom_sf"/>
</dbReference>
<gene>
    <name evidence="2" type="ORF">LPB138_00490</name>
</gene>
<evidence type="ECO:0000256" key="1">
    <source>
        <dbReference type="SAM" id="SignalP"/>
    </source>
</evidence>
<dbReference type="Pfam" id="PF00756">
    <property type="entry name" value="Esterase"/>
    <property type="match status" value="1"/>
</dbReference>
<dbReference type="Gene3D" id="3.40.50.1820">
    <property type="entry name" value="alpha/beta hydrolase"/>
    <property type="match status" value="1"/>
</dbReference>
<dbReference type="EMBL" id="CP017478">
    <property type="protein sequence ID" value="AOW19254.1"/>
    <property type="molecule type" value="Genomic_DNA"/>
</dbReference>
<name>A0A1D8P3V0_9FLAO</name>
<dbReference type="AlphaFoldDB" id="A0A1D8P3V0"/>
<feature type="signal peptide" evidence="1">
    <location>
        <begin position="1"/>
        <end position="18"/>
    </location>
</feature>
<reference evidence="2 3" key="1">
    <citation type="submission" date="2016-10" db="EMBL/GenBank/DDBJ databases">
        <title>Lutibacter sp. LPB0138, isolated from marine gastropod.</title>
        <authorList>
            <person name="Kim E."/>
            <person name="Yi H."/>
        </authorList>
    </citation>
    <scope>NUCLEOTIDE SEQUENCE [LARGE SCALE GENOMIC DNA]</scope>
    <source>
        <strain evidence="2 3">LPB0138</strain>
    </source>
</reference>
<dbReference type="Gene3D" id="1.25.40.10">
    <property type="entry name" value="Tetratricopeptide repeat domain"/>
    <property type="match status" value="1"/>
</dbReference>
<evidence type="ECO:0000313" key="2">
    <source>
        <dbReference type="EMBL" id="AOW19254.1"/>
    </source>
</evidence>
<dbReference type="RefSeq" id="WP_070235384.1">
    <property type="nucleotide sequence ID" value="NZ_CP017478.1"/>
</dbReference>
<evidence type="ECO:0008006" key="4">
    <source>
        <dbReference type="Google" id="ProtNLM"/>
    </source>
</evidence>
<sequence>MKKFTIILALLFCVSVFAQKTISHRLDSYELGESRNLKIYVPPSYEQDSSRYYPIAVVLDAEYLFDLYVGNSVLFSKKDKAPEQIIIGIDQNYKDKRYEDCAYDKVNSLPSGKSDEFYRFVRGELLDYMEENYRVSPFKTIVGNTLTANFTNYFFIEDIPGFSAFININPYFAPDVPTMLQKNATEVQRNSYYYYLSSGDYLSEKKLNAITTANSILAPIENEKFNYKYDNFDGSTSISSIGQSLSSAFAFIFEIYSSISKEEFDTKIKDLSPADAIAYLENKYVEIEYQFGSNLNIRERDIYAIESIVIDKENGEYLRDFGEMIYKLYPESPLSDYYIGLDYEMRGKYKRALEAYKEGYMKVEGSPEDAENFYKNVERVSAKVN</sequence>
<evidence type="ECO:0000313" key="3">
    <source>
        <dbReference type="Proteomes" id="UP000176050"/>
    </source>
</evidence>
<dbReference type="InterPro" id="IPR000801">
    <property type="entry name" value="Esterase-like"/>
</dbReference>
<dbReference type="OrthoDB" id="1142077at2"/>
<protein>
    <recommendedName>
        <fullName evidence="4">Esterase</fullName>
    </recommendedName>
</protein>
<keyword evidence="1" id="KW-0732">Signal</keyword>